<evidence type="ECO:0000256" key="3">
    <source>
        <dbReference type="ARBA" id="ARBA00022750"/>
    </source>
</evidence>
<dbReference type="PANTHER" id="PTHR30302:SF1">
    <property type="entry name" value="HYDROGENASE 2 MATURATION PROTEASE"/>
    <property type="match status" value="1"/>
</dbReference>
<keyword evidence="6" id="KW-1185">Reference proteome</keyword>
<dbReference type="Proteomes" id="UP001499988">
    <property type="component" value="Unassembled WGS sequence"/>
</dbReference>
<gene>
    <name evidence="5" type="ORF">GCM10023333_05740</name>
</gene>
<dbReference type="InterPro" id="IPR000671">
    <property type="entry name" value="Peptidase_A31"/>
</dbReference>
<dbReference type="EMBL" id="BAABJZ010000006">
    <property type="protein sequence ID" value="GAA4875326.1"/>
    <property type="molecule type" value="Genomic_DNA"/>
</dbReference>
<evidence type="ECO:0000313" key="5">
    <source>
        <dbReference type="EMBL" id="GAA4875326.1"/>
    </source>
</evidence>
<dbReference type="Gene3D" id="3.40.50.1450">
    <property type="entry name" value="HybD-like"/>
    <property type="match status" value="1"/>
</dbReference>
<dbReference type="PANTHER" id="PTHR30302">
    <property type="entry name" value="HYDROGENASE 1 MATURATION PROTEASE"/>
    <property type="match status" value="1"/>
</dbReference>
<comment type="caution">
    <text evidence="5">The sequence shown here is derived from an EMBL/GenBank/DDBJ whole genome shotgun (WGS) entry which is preliminary data.</text>
</comment>
<dbReference type="Pfam" id="PF01750">
    <property type="entry name" value="HycI"/>
    <property type="match status" value="1"/>
</dbReference>
<evidence type="ECO:0000256" key="4">
    <source>
        <dbReference type="ARBA" id="ARBA00022801"/>
    </source>
</evidence>
<proteinExistence type="inferred from homology"/>
<dbReference type="InterPro" id="IPR023430">
    <property type="entry name" value="Pept_HybD-like_dom_sf"/>
</dbReference>
<keyword evidence="3" id="KW-0064">Aspartyl protease</keyword>
<name>A0ABP9EDG1_9GAMM</name>
<dbReference type="RefSeq" id="WP_345333219.1">
    <property type="nucleotide sequence ID" value="NZ_BAABJZ010000006.1"/>
</dbReference>
<sequence>MPENILILGIGNVLYADEGIGVHFAHYFQNKYRIDGPVNVDFADGGTLAHALIPMITQYDQVVVLDTIHSTQGQHGDVYFFDFDLVPHHIDFQGSAHEVEMLHTLTMMDMVGDRPQTFILGVIPEVLESMSFALTDKVQQAVPLMEQALLKHLRSLGLDCIELAQPDINEIAARSCHFGSDEGQHEATL</sequence>
<evidence type="ECO:0000256" key="1">
    <source>
        <dbReference type="ARBA" id="ARBA00006814"/>
    </source>
</evidence>
<dbReference type="SUPFAM" id="SSF53163">
    <property type="entry name" value="HybD-like"/>
    <property type="match status" value="1"/>
</dbReference>
<comment type="similarity">
    <text evidence="1">Belongs to the peptidase A31 family.</text>
</comment>
<protein>
    <submittedName>
        <fullName evidence="5">HyaD/HybD family hydrogenase maturation endopeptidase</fullName>
    </submittedName>
</protein>
<keyword evidence="2" id="KW-0645">Protease</keyword>
<evidence type="ECO:0000256" key="2">
    <source>
        <dbReference type="ARBA" id="ARBA00022670"/>
    </source>
</evidence>
<keyword evidence="4" id="KW-0378">Hydrolase</keyword>
<dbReference type="PRINTS" id="PR00446">
    <property type="entry name" value="HYDRGNUPTAKE"/>
</dbReference>
<dbReference type="CDD" id="cd06062">
    <property type="entry name" value="H2MP_MemB-H2up"/>
    <property type="match status" value="1"/>
</dbReference>
<dbReference type="NCBIfam" id="TIGR00072">
    <property type="entry name" value="hydrog_prot"/>
    <property type="match status" value="1"/>
</dbReference>
<organism evidence="5 6">
    <name type="scientific">Ferrimonas pelagia</name>
    <dbReference type="NCBI Taxonomy" id="1177826"/>
    <lineage>
        <taxon>Bacteria</taxon>
        <taxon>Pseudomonadati</taxon>
        <taxon>Pseudomonadota</taxon>
        <taxon>Gammaproteobacteria</taxon>
        <taxon>Alteromonadales</taxon>
        <taxon>Ferrimonadaceae</taxon>
        <taxon>Ferrimonas</taxon>
    </lineage>
</organism>
<evidence type="ECO:0000313" key="6">
    <source>
        <dbReference type="Proteomes" id="UP001499988"/>
    </source>
</evidence>
<accession>A0ABP9EDG1</accession>
<reference evidence="6" key="1">
    <citation type="journal article" date="2019" name="Int. J. Syst. Evol. Microbiol.">
        <title>The Global Catalogue of Microorganisms (GCM) 10K type strain sequencing project: providing services to taxonomists for standard genome sequencing and annotation.</title>
        <authorList>
            <consortium name="The Broad Institute Genomics Platform"/>
            <consortium name="The Broad Institute Genome Sequencing Center for Infectious Disease"/>
            <person name="Wu L."/>
            <person name="Ma J."/>
        </authorList>
    </citation>
    <scope>NUCLEOTIDE SEQUENCE [LARGE SCALE GENOMIC DNA]</scope>
    <source>
        <strain evidence="6">JCM 18401</strain>
    </source>
</reference>